<feature type="transmembrane region" description="Helical" evidence="1">
    <location>
        <begin position="196"/>
        <end position="213"/>
    </location>
</feature>
<feature type="transmembrane region" description="Helical" evidence="1">
    <location>
        <begin position="315"/>
        <end position="337"/>
    </location>
</feature>
<evidence type="ECO:0000256" key="1">
    <source>
        <dbReference type="SAM" id="Phobius"/>
    </source>
</evidence>
<evidence type="ECO:0000313" key="4">
    <source>
        <dbReference type="Proteomes" id="UP000240542"/>
    </source>
</evidence>
<dbReference type="Proteomes" id="UP000240542">
    <property type="component" value="Unassembled WGS sequence"/>
</dbReference>
<reference evidence="3 4" key="1">
    <citation type="submission" date="2018-03" db="EMBL/GenBank/DDBJ databases">
        <title>Genomic Encyclopedia of Archaeal and Bacterial Type Strains, Phase II (KMG-II): from individual species to whole genera.</title>
        <authorList>
            <person name="Goeker M."/>
        </authorList>
    </citation>
    <scope>NUCLEOTIDE SEQUENCE [LARGE SCALE GENOMIC DNA]</scope>
    <source>
        <strain evidence="3 4">DSM 45312</strain>
    </source>
</reference>
<dbReference type="OrthoDB" id="7375713at2"/>
<dbReference type="PANTHER" id="PTHR36927:SF3">
    <property type="entry name" value="GLUCANS BIOSYNTHESIS PROTEIN C"/>
    <property type="match status" value="1"/>
</dbReference>
<feature type="transmembrane region" description="Helical" evidence="1">
    <location>
        <begin position="81"/>
        <end position="102"/>
    </location>
</feature>
<dbReference type="InterPro" id="IPR002656">
    <property type="entry name" value="Acyl_transf_3_dom"/>
</dbReference>
<dbReference type="AlphaFoldDB" id="A0A2P8CXB7"/>
<proteinExistence type="predicted"/>
<dbReference type="PANTHER" id="PTHR36927">
    <property type="entry name" value="BLR4337 PROTEIN"/>
    <property type="match status" value="1"/>
</dbReference>
<feature type="domain" description="Acyltransferase 3" evidence="2">
    <location>
        <begin position="4"/>
        <end position="334"/>
    </location>
</feature>
<evidence type="ECO:0000259" key="2">
    <source>
        <dbReference type="Pfam" id="PF01757"/>
    </source>
</evidence>
<keyword evidence="3" id="KW-0012">Acyltransferase</keyword>
<keyword evidence="4" id="KW-1185">Reference proteome</keyword>
<accession>A0A2P8CXB7</accession>
<sequence>MRKHYIDRLRNAAILFLFPYHAARVFDDISPFYAKGAPSAAASVLVHSSFWFMPLLFLLAGMSSYHALQRRTAAEFAKERFARLLVPFFFGALVVVPPQAYYAMRFHLGYRGGYGEFLVRYFTDFSDWSEYAGGISPAHLWFLLFLFLISIALLPLMRLAARAGYAPAWPRHPLLVLLPFAGPALLSVLPDASGKNIAVYAAYVMLGYFIAADDAVTDMIEKHRAGYLAGALAGAAGILAETYTVGAQSSALSTAAHFLVCWTTLLAILGYGRRYLSGGSTFDTYFNPAALPVYILHQTYLVIAAYYIIQFADSGPAPFILIMISSFGLSIASYAAIRRIRPLRVAFGLPERSAAAAMGSRGRTQ</sequence>
<gene>
    <name evidence="3" type="ORF">CLV63_12512</name>
</gene>
<dbReference type="RefSeq" id="WP_106586067.1">
    <property type="nucleotide sequence ID" value="NZ_PYGA01000025.1"/>
</dbReference>
<feature type="transmembrane region" description="Helical" evidence="1">
    <location>
        <begin position="12"/>
        <end position="34"/>
    </location>
</feature>
<keyword evidence="3" id="KW-0808">Transferase</keyword>
<feature type="transmembrane region" description="Helical" evidence="1">
    <location>
        <begin position="138"/>
        <end position="161"/>
    </location>
</feature>
<keyword evidence="1" id="KW-1133">Transmembrane helix</keyword>
<comment type="caution">
    <text evidence="3">The sequence shown here is derived from an EMBL/GenBank/DDBJ whole genome shotgun (WGS) entry which is preliminary data.</text>
</comment>
<feature type="transmembrane region" description="Helical" evidence="1">
    <location>
        <begin position="40"/>
        <end position="60"/>
    </location>
</feature>
<dbReference type="InterPro" id="IPR050623">
    <property type="entry name" value="Glucan_succinyl_AcylTrfase"/>
</dbReference>
<keyword evidence="1" id="KW-0472">Membrane</keyword>
<evidence type="ECO:0000313" key="3">
    <source>
        <dbReference type="EMBL" id="PSK89618.1"/>
    </source>
</evidence>
<name>A0A2P8CXB7_9ACTN</name>
<feature type="transmembrane region" description="Helical" evidence="1">
    <location>
        <begin position="251"/>
        <end position="272"/>
    </location>
</feature>
<dbReference type="EMBL" id="PYGA01000025">
    <property type="protein sequence ID" value="PSK89618.1"/>
    <property type="molecule type" value="Genomic_DNA"/>
</dbReference>
<feature type="transmembrane region" description="Helical" evidence="1">
    <location>
        <begin position="173"/>
        <end position="190"/>
    </location>
</feature>
<dbReference type="GO" id="GO:0016747">
    <property type="term" value="F:acyltransferase activity, transferring groups other than amino-acyl groups"/>
    <property type="evidence" value="ECO:0007669"/>
    <property type="project" value="InterPro"/>
</dbReference>
<keyword evidence="1" id="KW-0812">Transmembrane</keyword>
<protein>
    <submittedName>
        <fullName evidence="3">Acyltransferase-like protein</fullName>
    </submittedName>
</protein>
<feature type="transmembrane region" description="Helical" evidence="1">
    <location>
        <begin position="225"/>
        <end position="245"/>
    </location>
</feature>
<organism evidence="3 4">
    <name type="scientific">Murinocardiopsis flavida</name>
    <dbReference type="NCBI Taxonomy" id="645275"/>
    <lineage>
        <taxon>Bacteria</taxon>
        <taxon>Bacillati</taxon>
        <taxon>Actinomycetota</taxon>
        <taxon>Actinomycetes</taxon>
        <taxon>Streptosporangiales</taxon>
        <taxon>Nocardiopsidaceae</taxon>
        <taxon>Murinocardiopsis</taxon>
    </lineage>
</organism>
<dbReference type="Pfam" id="PF01757">
    <property type="entry name" value="Acyl_transf_3"/>
    <property type="match status" value="1"/>
</dbReference>
<feature type="transmembrane region" description="Helical" evidence="1">
    <location>
        <begin position="284"/>
        <end position="309"/>
    </location>
</feature>